<keyword evidence="1" id="KW-1133">Transmembrane helix</keyword>
<dbReference type="Pfam" id="PF16935">
    <property type="entry name" value="Hol_Tox"/>
    <property type="match status" value="1"/>
</dbReference>
<organism evidence="2 3">
    <name type="scientific">Brevibacillus ruminantium</name>
    <dbReference type="NCBI Taxonomy" id="2950604"/>
    <lineage>
        <taxon>Bacteria</taxon>
        <taxon>Bacillati</taxon>
        <taxon>Bacillota</taxon>
        <taxon>Bacilli</taxon>
        <taxon>Bacillales</taxon>
        <taxon>Paenibacillaceae</taxon>
        <taxon>Brevibacillus</taxon>
    </lineage>
</organism>
<feature type="transmembrane region" description="Helical" evidence="1">
    <location>
        <begin position="6"/>
        <end position="22"/>
    </location>
</feature>
<gene>
    <name evidence="2" type="ORF">NDK47_20200</name>
</gene>
<proteinExistence type="predicted"/>
<reference evidence="2" key="1">
    <citation type="submission" date="2022-06" db="EMBL/GenBank/DDBJ databases">
        <title>Genome sequencing of Brevibacillus sp. BB3-R1.</title>
        <authorList>
            <person name="Heo J."/>
            <person name="Lee D."/>
            <person name="Won M."/>
            <person name="Han B.-H."/>
            <person name="Hong S.-B."/>
            <person name="Kwon S.-W."/>
        </authorList>
    </citation>
    <scope>NUCLEOTIDE SEQUENCE</scope>
    <source>
        <strain evidence="2">BB3-R1</strain>
    </source>
</reference>
<sequence length="30" mass="3280">MTVFEAISLMLSFGSLVVLLVTHDTGNKKK</sequence>
<keyword evidence="3" id="KW-1185">Reference proteome</keyword>
<keyword evidence="1" id="KW-0812">Transmembrane</keyword>
<protein>
    <submittedName>
        <fullName evidence="2">Holin-like toxin</fullName>
    </submittedName>
</protein>
<accession>A0ABY4WC19</accession>
<dbReference type="Proteomes" id="UP001056500">
    <property type="component" value="Chromosome"/>
</dbReference>
<evidence type="ECO:0000313" key="3">
    <source>
        <dbReference type="Proteomes" id="UP001056500"/>
    </source>
</evidence>
<evidence type="ECO:0000313" key="2">
    <source>
        <dbReference type="EMBL" id="USG64449.1"/>
    </source>
</evidence>
<name>A0ABY4WC19_9BACL</name>
<keyword evidence="1" id="KW-0472">Membrane</keyword>
<dbReference type="RefSeq" id="WP_251871561.1">
    <property type="nucleotide sequence ID" value="NZ_CP098755.1"/>
</dbReference>
<evidence type="ECO:0000256" key="1">
    <source>
        <dbReference type="SAM" id="Phobius"/>
    </source>
</evidence>
<dbReference type="InterPro" id="IPR031616">
    <property type="entry name" value="BsrE-like"/>
</dbReference>
<dbReference type="EMBL" id="CP098755">
    <property type="protein sequence ID" value="USG64449.1"/>
    <property type="molecule type" value="Genomic_DNA"/>
</dbReference>